<dbReference type="Pfam" id="PF13602">
    <property type="entry name" value="ADH_zinc_N_2"/>
    <property type="match status" value="1"/>
</dbReference>
<dbReference type="EMBL" id="FBWC01000008">
    <property type="protein sequence ID" value="CUX16752.1"/>
    <property type="molecule type" value="Genomic_DNA"/>
</dbReference>
<accession>A0A1S7P7A2</accession>
<evidence type="ECO:0000313" key="2">
    <source>
        <dbReference type="Proteomes" id="UP000191897"/>
    </source>
</evidence>
<dbReference type="SUPFAM" id="SSF50129">
    <property type="entry name" value="GroES-like"/>
    <property type="match status" value="1"/>
</dbReference>
<sequence>MRTVLTKSLQIRGFIQREFASQRDRFYNEASEWLARGQLRYREDIVDGLENAPEAFIGLLQGRNFGKLVIRVASDAA</sequence>
<dbReference type="Proteomes" id="UP000191897">
    <property type="component" value="Unassembled WGS sequence"/>
</dbReference>
<protein>
    <submittedName>
        <fullName evidence="1">Putative NADP-dependent oxidoreductase</fullName>
    </submittedName>
</protein>
<dbReference type="PANTHER" id="PTHR43205">
    <property type="entry name" value="PROSTAGLANDIN REDUCTASE"/>
    <property type="match status" value="1"/>
</dbReference>
<organism evidence="1 2">
    <name type="scientific">Agrobacterium tumefaciens str. Kerr 14</name>
    <dbReference type="NCBI Taxonomy" id="1183424"/>
    <lineage>
        <taxon>Bacteria</taxon>
        <taxon>Pseudomonadati</taxon>
        <taxon>Pseudomonadota</taxon>
        <taxon>Alphaproteobacteria</taxon>
        <taxon>Hyphomicrobiales</taxon>
        <taxon>Rhizobiaceae</taxon>
        <taxon>Rhizobium/Agrobacterium group</taxon>
        <taxon>Agrobacterium</taxon>
        <taxon>Agrobacterium tumefaciens complex</taxon>
    </lineage>
</organism>
<dbReference type="InterPro" id="IPR045010">
    <property type="entry name" value="MDR_fam"/>
</dbReference>
<reference evidence="1 2" key="1">
    <citation type="submission" date="2016-01" db="EMBL/GenBank/DDBJ databases">
        <authorList>
            <person name="Oliw E.H."/>
        </authorList>
    </citation>
    <scope>NUCLEOTIDE SEQUENCE [LARGE SCALE GENOMIC DNA]</scope>
    <source>
        <strain evidence="1 2">Kerr 14</strain>
    </source>
</reference>
<gene>
    <name evidence="1" type="ORF">AGR4C_Cc160134</name>
</gene>
<dbReference type="InterPro" id="IPR011032">
    <property type="entry name" value="GroES-like_sf"/>
</dbReference>
<dbReference type="AlphaFoldDB" id="A0A1S7P7A2"/>
<dbReference type="PANTHER" id="PTHR43205:SF7">
    <property type="entry name" value="PROSTAGLANDIN REDUCTASE 1"/>
    <property type="match status" value="1"/>
</dbReference>
<proteinExistence type="predicted"/>
<name>A0A1S7P7A2_AGRTU</name>
<dbReference type="Gene3D" id="3.90.180.10">
    <property type="entry name" value="Medium-chain alcohol dehydrogenases, catalytic domain"/>
    <property type="match status" value="1"/>
</dbReference>
<dbReference type="Gene3D" id="3.40.50.720">
    <property type="entry name" value="NAD(P)-binding Rossmann-like Domain"/>
    <property type="match status" value="1"/>
</dbReference>
<dbReference type="GO" id="GO:0016628">
    <property type="term" value="F:oxidoreductase activity, acting on the CH-CH group of donors, NAD or NADP as acceptor"/>
    <property type="evidence" value="ECO:0007669"/>
    <property type="project" value="InterPro"/>
</dbReference>
<evidence type="ECO:0000313" key="1">
    <source>
        <dbReference type="EMBL" id="CUX16752.1"/>
    </source>
</evidence>